<evidence type="ECO:0000259" key="2">
    <source>
        <dbReference type="SMART" id="SM00645"/>
    </source>
</evidence>
<dbReference type="CDD" id="cd02248">
    <property type="entry name" value="Peptidase_C1A"/>
    <property type="match status" value="1"/>
</dbReference>
<dbReference type="InterPro" id="IPR000668">
    <property type="entry name" value="Peptidase_C1A_C"/>
</dbReference>
<dbReference type="Pfam" id="PF00112">
    <property type="entry name" value="Peptidase_C1"/>
    <property type="match status" value="1"/>
</dbReference>
<gene>
    <name evidence="3" type="ORF">PROFUN_05621</name>
</gene>
<comment type="caution">
    <text evidence="3">The sequence shown here is derived from an EMBL/GenBank/DDBJ whole genome shotgun (WGS) entry which is preliminary data.</text>
</comment>
<dbReference type="InterPro" id="IPR013128">
    <property type="entry name" value="Peptidase_C1A"/>
</dbReference>
<reference evidence="3 4" key="1">
    <citation type="journal article" date="2018" name="Genome Biol. Evol.">
        <title>Multiple Roots of Fruiting Body Formation in Amoebozoa.</title>
        <authorList>
            <person name="Hillmann F."/>
            <person name="Forbes G."/>
            <person name="Novohradska S."/>
            <person name="Ferling I."/>
            <person name="Riege K."/>
            <person name="Groth M."/>
            <person name="Westermann M."/>
            <person name="Marz M."/>
            <person name="Spaller T."/>
            <person name="Winckler T."/>
            <person name="Schaap P."/>
            <person name="Glockner G."/>
        </authorList>
    </citation>
    <scope>NUCLEOTIDE SEQUENCE [LARGE SCALE GENOMIC DNA]</scope>
    <source>
        <strain evidence="3 4">Jena</strain>
    </source>
</reference>
<dbReference type="AlphaFoldDB" id="A0A2P6MUC8"/>
<dbReference type="InterPro" id="IPR039417">
    <property type="entry name" value="Peptidase_C1A_papain-like"/>
</dbReference>
<dbReference type="SUPFAM" id="SSF57414">
    <property type="entry name" value="Hairpin loop containing domain-like"/>
    <property type="match status" value="1"/>
</dbReference>
<dbReference type="InParanoid" id="A0A2P6MUC8"/>
<comment type="similarity">
    <text evidence="1">Belongs to the peptidase C1 family.</text>
</comment>
<dbReference type="SUPFAM" id="SSF54001">
    <property type="entry name" value="Cysteine proteinases"/>
    <property type="match status" value="1"/>
</dbReference>
<dbReference type="EMBL" id="MDYQ01000395">
    <property type="protein sequence ID" value="PRP75310.1"/>
    <property type="molecule type" value="Genomic_DNA"/>
</dbReference>
<dbReference type="InterPro" id="IPR038765">
    <property type="entry name" value="Papain-like_cys_pep_sf"/>
</dbReference>
<sequence>MVGWEEALNQFADETKEEFLAHLGLLPGPPPNNTDAIPASVYYAGARAKRGNIDWRAAGKVGSVKDQGRCGSCWAFSATAVETCVAIRTGSVPDLSEQIFQDCLETNHCSPGSGWPSSALGLAKAYDYPYLTADGICHSTSQKAWVGQKISGRGESDLENMLQGGVSVCLLADALQFYSRGVIDAPSTNRNNHAVTVVALTTNCDNRSSHCWVVKNSWGPGWGENGYFRVVKGKNAMGISTVLDSAVQCSSNSAKNDGLHGPIEYTDRPGGDVGMTKAANAQDCQTACAKWDGCDVWAFDTCGNSCWFKKAGTASSPRDCRASGIINHQLKIFSSSIDPVYLVMCKLWGLRVPLVGQPPVSQPSQSLYPYDDNFSTMDLFGKWRTDVNSFPNTASVTLKYDFDYESPVQTYSVWKAGVSLQTRLDPVDLATSGRKLYFVLRTGVAKVKDVFWSEMYTVDLSPSDVDCKYKAKAISATTNTITITSTGSGCNATPLRIDLQDESFGENQFFSDSIVTTNVKEGDNTFKLNDIVKASDQKIVVTFSVENPNYKGTVRPTSIF</sequence>
<accession>A0A2P6MUC8</accession>
<protein>
    <submittedName>
        <fullName evidence="3">Cathepsin L-like proteinase</fullName>
    </submittedName>
</protein>
<evidence type="ECO:0000313" key="4">
    <source>
        <dbReference type="Proteomes" id="UP000241769"/>
    </source>
</evidence>
<dbReference type="GO" id="GO:0008234">
    <property type="term" value="F:cysteine-type peptidase activity"/>
    <property type="evidence" value="ECO:0007669"/>
    <property type="project" value="InterPro"/>
</dbReference>
<evidence type="ECO:0000313" key="3">
    <source>
        <dbReference type="EMBL" id="PRP75310.1"/>
    </source>
</evidence>
<feature type="domain" description="Peptidase C1A papain C-terminal" evidence="2">
    <location>
        <begin position="49"/>
        <end position="247"/>
    </location>
</feature>
<dbReference type="PROSITE" id="PS00640">
    <property type="entry name" value="THIOL_PROTEASE_ASN"/>
    <property type="match status" value="1"/>
</dbReference>
<organism evidence="3 4">
    <name type="scientific">Planoprotostelium fungivorum</name>
    <dbReference type="NCBI Taxonomy" id="1890364"/>
    <lineage>
        <taxon>Eukaryota</taxon>
        <taxon>Amoebozoa</taxon>
        <taxon>Evosea</taxon>
        <taxon>Variosea</taxon>
        <taxon>Cavosteliida</taxon>
        <taxon>Cavosteliaceae</taxon>
        <taxon>Planoprotostelium</taxon>
    </lineage>
</organism>
<dbReference type="SMART" id="SM00645">
    <property type="entry name" value="Pept_C1"/>
    <property type="match status" value="1"/>
</dbReference>
<keyword evidence="4" id="KW-1185">Reference proteome</keyword>
<dbReference type="Gene3D" id="3.50.4.10">
    <property type="entry name" value="Hepatocyte Growth Factor"/>
    <property type="match status" value="1"/>
</dbReference>
<proteinExistence type="inferred from homology"/>
<dbReference type="PANTHER" id="PTHR12411">
    <property type="entry name" value="CYSTEINE PROTEASE FAMILY C1-RELATED"/>
    <property type="match status" value="1"/>
</dbReference>
<dbReference type="STRING" id="1890364.A0A2P6MUC8"/>
<evidence type="ECO:0000256" key="1">
    <source>
        <dbReference type="ARBA" id="ARBA00008455"/>
    </source>
</evidence>
<dbReference type="GO" id="GO:0006508">
    <property type="term" value="P:proteolysis"/>
    <property type="evidence" value="ECO:0007669"/>
    <property type="project" value="InterPro"/>
</dbReference>
<name>A0A2P6MUC8_9EUKA</name>
<dbReference type="InterPro" id="IPR000169">
    <property type="entry name" value="Pept_cys_AS"/>
</dbReference>
<dbReference type="Gene3D" id="3.90.70.10">
    <property type="entry name" value="Cysteine proteinases"/>
    <property type="match status" value="1"/>
</dbReference>
<dbReference type="OrthoDB" id="10259130at2759"/>
<dbReference type="Proteomes" id="UP000241769">
    <property type="component" value="Unassembled WGS sequence"/>
</dbReference>
<dbReference type="PROSITE" id="PS00139">
    <property type="entry name" value="THIOL_PROTEASE_CYS"/>
    <property type="match status" value="1"/>
</dbReference>
<dbReference type="InterPro" id="IPR025661">
    <property type="entry name" value="Pept_asp_AS"/>
</dbReference>